<dbReference type="AlphaFoldDB" id="A0AAV4LGD4"/>
<feature type="domain" description="GFO/IDH/MocA-like oxidoreductase" evidence="2">
    <location>
        <begin position="100"/>
        <end position="174"/>
    </location>
</feature>
<dbReference type="Pfam" id="PF01408">
    <property type="entry name" value="GFO_IDH_MocA"/>
    <property type="match status" value="1"/>
</dbReference>
<dbReference type="Gene3D" id="3.40.50.720">
    <property type="entry name" value="NAD(P)-binding Rossmann-like Domain"/>
    <property type="match status" value="1"/>
</dbReference>
<keyword evidence="4" id="KW-1185">Reference proteome</keyword>
<accession>A0AAV4LGD4</accession>
<dbReference type="Pfam" id="PF22725">
    <property type="entry name" value="GFO_IDH_MocA_C3"/>
    <property type="match status" value="1"/>
</dbReference>
<dbReference type="InterPro" id="IPR055170">
    <property type="entry name" value="GFO_IDH_MocA-like_dom"/>
</dbReference>
<dbReference type="InterPro" id="IPR051450">
    <property type="entry name" value="Gfo/Idh/MocA_Oxidoreductases"/>
</dbReference>
<organism evidence="3 4">
    <name type="scientific">Collibacillus ludicampi</name>
    <dbReference type="NCBI Taxonomy" id="2771369"/>
    <lineage>
        <taxon>Bacteria</taxon>
        <taxon>Bacillati</taxon>
        <taxon>Bacillota</taxon>
        <taxon>Bacilli</taxon>
        <taxon>Bacillales</taxon>
        <taxon>Alicyclobacillaceae</taxon>
        <taxon>Collibacillus</taxon>
    </lineage>
</organism>
<proteinExistence type="predicted"/>
<dbReference type="PANTHER" id="PTHR43377">
    <property type="entry name" value="BILIVERDIN REDUCTASE A"/>
    <property type="match status" value="1"/>
</dbReference>
<dbReference type="EMBL" id="BOQE01000001">
    <property type="protein sequence ID" value="GIM46895.1"/>
    <property type="molecule type" value="Genomic_DNA"/>
</dbReference>
<dbReference type="SUPFAM" id="SSF51735">
    <property type="entry name" value="NAD(P)-binding Rossmann-fold domains"/>
    <property type="match status" value="1"/>
</dbReference>
<dbReference type="InterPro" id="IPR036291">
    <property type="entry name" value="NAD(P)-bd_dom_sf"/>
</dbReference>
<dbReference type="SUPFAM" id="SSF55347">
    <property type="entry name" value="Glyceraldehyde-3-phosphate dehydrogenase-like, C-terminal domain"/>
    <property type="match status" value="1"/>
</dbReference>
<evidence type="ECO:0008006" key="5">
    <source>
        <dbReference type="Google" id="ProtNLM"/>
    </source>
</evidence>
<evidence type="ECO:0000313" key="3">
    <source>
        <dbReference type="EMBL" id="GIM46895.1"/>
    </source>
</evidence>
<evidence type="ECO:0000259" key="2">
    <source>
        <dbReference type="Pfam" id="PF22725"/>
    </source>
</evidence>
<name>A0AAV4LGD4_9BACL</name>
<gene>
    <name evidence="3" type="ORF">DNHGIG_24440</name>
</gene>
<reference evidence="3" key="1">
    <citation type="journal article" date="2023" name="Int. J. Syst. Evol. Microbiol.">
        <title>Collibacillus ludicampi gen. nov., sp. nov., a new soil bacterium of the family Alicyclobacillaceae.</title>
        <authorList>
            <person name="Jojima T."/>
            <person name="Ioku Y."/>
            <person name="Fukuta Y."/>
            <person name="Shirasaka N."/>
            <person name="Matsumura Y."/>
            <person name="Mori M."/>
        </authorList>
    </citation>
    <scope>NUCLEOTIDE SEQUENCE</scope>
    <source>
        <strain evidence="3">TP075</strain>
    </source>
</reference>
<dbReference type="PANTHER" id="PTHR43377:SF8">
    <property type="entry name" value="BLR3664 PROTEIN"/>
    <property type="match status" value="1"/>
</dbReference>
<comment type="caution">
    <text evidence="3">The sequence shown here is derived from an EMBL/GenBank/DDBJ whole genome shotgun (WGS) entry which is preliminary data.</text>
</comment>
<sequence length="176" mass="19435">MAVAGDNELSVRRAKELNVPLYTDYKDLVNECSLDGVIIALPNRLHKEVAEVCANKGLHVLVEKPIASSIEEGEAIIQACARNNVKLLVGHHRRFSSKMTKLKEIISSGKLGEIVGVNMLWVLAKDRSYYSESWRVAQGGGPLLINGIHDIDNLRFATGLKIKSVYAVARNSIRDK</sequence>
<feature type="domain" description="Gfo/Idh/MocA-like oxidoreductase N-terminal" evidence="1">
    <location>
        <begin position="12"/>
        <end position="91"/>
    </location>
</feature>
<dbReference type="InterPro" id="IPR000683">
    <property type="entry name" value="Gfo/Idh/MocA-like_OxRdtase_N"/>
</dbReference>
<evidence type="ECO:0000259" key="1">
    <source>
        <dbReference type="Pfam" id="PF01408"/>
    </source>
</evidence>
<protein>
    <recommendedName>
        <fullName evidence="5">Gfo/Idh/MocA family oxidoreductase</fullName>
    </recommendedName>
</protein>
<dbReference type="RefSeq" id="WP_282199940.1">
    <property type="nucleotide sequence ID" value="NZ_BOQE01000001.1"/>
</dbReference>
<dbReference type="GO" id="GO:0000166">
    <property type="term" value="F:nucleotide binding"/>
    <property type="evidence" value="ECO:0007669"/>
    <property type="project" value="InterPro"/>
</dbReference>
<dbReference type="Gene3D" id="3.30.360.10">
    <property type="entry name" value="Dihydrodipicolinate Reductase, domain 2"/>
    <property type="match status" value="1"/>
</dbReference>
<evidence type="ECO:0000313" key="4">
    <source>
        <dbReference type="Proteomes" id="UP001057291"/>
    </source>
</evidence>
<dbReference type="Proteomes" id="UP001057291">
    <property type="component" value="Unassembled WGS sequence"/>
</dbReference>